<evidence type="ECO:0000256" key="1">
    <source>
        <dbReference type="SAM" id="MobiDB-lite"/>
    </source>
</evidence>
<evidence type="ECO:0000313" key="2">
    <source>
        <dbReference type="EMBL" id="ASU79754.1"/>
    </source>
</evidence>
<evidence type="ECO:0000313" key="3">
    <source>
        <dbReference type="EMBL" id="KGI79520.1"/>
    </source>
</evidence>
<gene>
    <name evidence="2" type="ORF">CDG81_17460</name>
    <name evidence="3" type="ORF">IL38_22630</name>
</gene>
<dbReference type="Proteomes" id="UP000029737">
    <property type="component" value="Unassembled WGS sequence"/>
</dbReference>
<dbReference type="HOGENOM" id="CLU_1754917_0_0_11"/>
<keyword evidence="4" id="KW-1185">Reference proteome</keyword>
<feature type="region of interest" description="Disordered" evidence="1">
    <location>
        <begin position="1"/>
        <end position="72"/>
    </location>
</feature>
<reference evidence="2 5" key="2">
    <citation type="submission" date="2017-08" db="EMBL/GenBank/DDBJ databases">
        <title>The complete genome sequence of moderately halophilic actinomycete Actinopolyspora erythraea YIM 90600, the producer of novel erythromycin, novel actinopolysporins A-C and tubercidin.</title>
        <authorList>
            <person name="Yin M."/>
            <person name="Tang S."/>
        </authorList>
    </citation>
    <scope>NUCLEOTIDE SEQUENCE [LARGE SCALE GENOMIC DNA]</scope>
    <source>
        <strain evidence="2 5">YIM 90600</strain>
    </source>
</reference>
<dbReference type="EMBL" id="CP022752">
    <property type="protein sequence ID" value="ASU79754.1"/>
    <property type="molecule type" value="Genomic_DNA"/>
</dbReference>
<accession>A0A099D2K7</accession>
<dbReference type="EMBL" id="JPMV01000043">
    <property type="protein sequence ID" value="KGI79520.1"/>
    <property type="molecule type" value="Genomic_DNA"/>
</dbReference>
<evidence type="ECO:0000313" key="4">
    <source>
        <dbReference type="Proteomes" id="UP000029737"/>
    </source>
</evidence>
<protein>
    <submittedName>
        <fullName evidence="2">Uncharacterized protein</fullName>
    </submittedName>
</protein>
<reference evidence="3 4" key="1">
    <citation type="journal article" date="2014" name="PLoS ONE">
        <title>Identification and Characterization of a New Erythromycin Biosynthetic Gene Cluster in Actinopolyspora erythraea YIM90600, a Novel Erythronolide-Producing Halophilic Actinomycete Isolated from Salt Field.</title>
        <authorList>
            <person name="Chen D."/>
            <person name="Feng J."/>
            <person name="Huang L."/>
            <person name="Zhang Q."/>
            <person name="Wu J."/>
            <person name="Zhu X."/>
            <person name="Duan Y."/>
            <person name="Xu Z."/>
        </authorList>
    </citation>
    <scope>NUCLEOTIDE SEQUENCE [LARGE SCALE GENOMIC DNA]</scope>
    <source>
        <strain evidence="3 4">YIM90600</strain>
    </source>
</reference>
<feature type="compositionally biased region" description="Basic and acidic residues" evidence="1">
    <location>
        <begin position="14"/>
        <end position="30"/>
    </location>
</feature>
<name>A0A099D2K7_9ACTN</name>
<dbReference type="KEGG" id="aey:CDG81_17460"/>
<dbReference type="Proteomes" id="UP000215043">
    <property type="component" value="Chromosome"/>
</dbReference>
<organism evidence="2 5">
    <name type="scientific">Actinopolyspora erythraea</name>
    <dbReference type="NCBI Taxonomy" id="414996"/>
    <lineage>
        <taxon>Bacteria</taxon>
        <taxon>Bacillati</taxon>
        <taxon>Actinomycetota</taxon>
        <taxon>Actinomycetes</taxon>
        <taxon>Actinopolysporales</taxon>
        <taxon>Actinopolysporaceae</taxon>
        <taxon>Actinopolyspora</taxon>
    </lineage>
</organism>
<dbReference type="AlphaFoldDB" id="A0A099D2K7"/>
<evidence type="ECO:0000313" key="5">
    <source>
        <dbReference type="Proteomes" id="UP000215043"/>
    </source>
</evidence>
<sequence>MTGSRNDSGSDDDTPGRARDAPPRDEENHGDPGPPTERSGNGSGTGGAPTRPEEPRGDGIRDRVPREPFHQVHRLDERGWEGIVLHIRHGRISEPVRHHAVRAAALPEQRDRRRRFPSGGPRHVRHERKPGAMWHVTPTLARHDAVTY</sequence>
<proteinExistence type="predicted"/>
<feature type="compositionally biased region" description="Basic and acidic residues" evidence="1">
    <location>
        <begin position="51"/>
        <end position="72"/>
    </location>
</feature>